<dbReference type="AlphaFoldDB" id="A0A2A6BLJ9"/>
<organism evidence="2 3">
    <name type="scientific">Pristionchus pacificus</name>
    <name type="common">Parasitic nematode worm</name>
    <dbReference type="NCBI Taxonomy" id="54126"/>
    <lineage>
        <taxon>Eukaryota</taxon>
        <taxon>Metazoa</taxon>
        <taxon>Ecdysozoa</taxon>
        <taxon>Nematoda</taxon>
        <taxon>Chromadorea</taxon>
        <taxon>Rhabditida</taxon>
        <taxon>Rhabditina</taxon>
        <taxon>Diplogasteromorpha</taxon>
        <taxon>Diplogasteroidea</taxon>
        <taxon>Neodiplogasteridae</taxon>
        <taxon>Pristionchus</taxon>
    </lineage>
</organism>
<dbReference type="EnsemblMetazoa" id="PPA26089.1">
    <property type="protein sequence ID" value="PPA26089.1"/>
    <property type="gene ID" value="WBGene00115643"/>
</dbReference>
<evidence type="ECO:0000256" key="1">
    <source>
        <dbReference type="SAM" id="MobiDB-lite"/>
    </source>
</evidence>
<sequence>MSSQEDSQVTLATLPMDIIQRIVQMEDPHNGSFPSKGLISRRWQACTQRALNTVDVDWLCLYFGGSNAPKNTIVRRSFRSPRMSLGTEVWGIEKARKVIPRCSRMKLLDLCGLEAIDSQILTTAHQFIGRIPIETLAISCLKFFVDNYRSPIIDFMKDNAIKHFYLDANNIDEHALGAFIEDAMQTIRSIEIRGKRAKGLEYFGRPKECWDRLIQELNNTGSVHAQFFPEDDSGKHESQLRFHIQNLTSQWLKRPEESDNDQNSEESIVPEKIQKLH</sequence>
<dbReference type="Proteomes" id="UP000005239">
    <property type="component" value="Unassembled WGS sequence"/>
</dbReference>
<keyword evidence="3" id="KW-1185">Reference proteome</keyword>
<evidence type="ECO:0000313" key="3">
    <source>
        <dbReference type="Proteomes" id="UP000005239"/>
    </source>
</evidence>
<proteinExistence type="predicted"/>
<reference evidence="2" key="2">
    <citation type="submission" date="2022-06" db="UniProtKB">
        <authorList>
            <consortium name="EnsemblMetazoa"/>
        </authorList>
    </citation>
    <scope>IDENTIFICATION</scope>
    <source>
        <strain evidence="2">PS312</strain>
    </source>
</reference>
<evidence type="ECO:0000313" key="2">
    <source>
        <dbReference type="EnsemblMetazoa" id="PPA26089.1"/>
    </source>
</evidence>
<accession>A0A8R1YJ29</accession>
<protein>
    <submittedName>
        <fullName evidence="2">Uncharacterized protein</fullName>
    </submittedName>
</protein>
<reference evidence="3" key="1">
    <citation type="journal article" date="2008" name="Nat. Genet.">
        <title>The Pristionchus pacificus genome provides a unique perspective on nematode lifestyle and parasitism.</title>
        <authorList>
            <person name="Dieterich C."/>
            <person name="Clifton S.W."/>
            <person name="Schuster L.N."/>
            <person name="Chinwalla A."/>
            <person name="Delehaunty K."/>
            <person name="Dinkelacker I."/>
            <person name="Fulton L."/>
            <person name="Fulton R."/>
            <person name="Godfrey J."/>
            <person name="Minx P."/>
            <person name="Mitreva M."/>
            <person name="Roeseler W."/>
            <person name="Tian H."/>
            <person name="Witte H."/>
            <person name="Yang S.P."/>
            <person name="Wilson R.K."/>
            <person name="Sommer R.J."/>
        </authorList>
    </citation>
    <scope>NUCLEOTIDE SEQUENCE [LARGE SCALE GENOMIC DNA]</scope>
    <source>
        <strain evidence="3">PS312</strain>
    </source>
</reference>
<name>A0A2A6BLJ9_PRIPA</name>
<accession>A0A2A6BLJ9</accession>
<gene>
    <name evidence="2" type="primary">WBGene00115643</name>
</gene>
<feature type="region of interest" description="Disordered" evidence="1">
    <location>
        <begin position="252"/>
        <end position="277"/>
    </location>
</feature>